<gene>
    <name evidence="9" type="ORF">IWQ60_008632</name>
</gene>
<feature type="compositionally biased region" description="Polar residues" evidence="7">
    <location>
        <begin position="770"/>
        <end position="780"/>
    </location>
</feature>
<feature type="region of interest" description="Disordered" evidence="7">
    <location>
        <begin position="770"/>
        <end position="827"/>
    </location>
</feature>
<dbReference type="PANTHER" id="PTHR10728:SF40">
    <property type="entry name" value="PATATIN FAMILY PROTEIN"/>
    <property type="match status" value="1"/>
</dbReference>
<dbReference type="GO" id="GO:0004623">
    <property type="term" value="F:phospholipase A2 activity"/>
    <property type="evidence" value="ECO:0007669"/>
    <property type="project" value="TreeGrafter"/>
</dbReference>
<dbReference type="InterPro" id="IPR016035">
    <property type="entry name" value="Acyl_Trfase/lysoPLipase"/>
</dbReference>
<dbReference type="AlphaFoldDB" id="A0A9W7ZS46"/>
<evidence type="ECO:0000256" key="4">
    <source>
        <dbReference type="ARBA" id="ARBA00023098"/>
    </source>
</evidence>
<dbReference type="GO" id="GO:0046475">
    <property type="term" value="P:glycerophospholipid catabolic process"/>
    <property type="evidence" value="ECO:0007669"/>
    <property type="project" value="TreeGrafter"/>
</dbReference>
<feature type="compositionally biased region" description="Low complexity" evidence="7">
    <location>
        <begin position="892"/>
        <end position="903"/>
    </location>
</feature>
<feature type="compositionally biased region" description="Basic and acidic residues" evidence="7">
    <location>
        <begin position="912"/>
        <end position="929"/>
    </location>
</feature>
<feature type="compositionally biased region" description="Polar residues" evidence="7">
    <location>
        <begin position="532"/>
        <end position="547"/>
    </location>
</feature>
<organism evidence="9 10">
    <name type="scientific">Tieghemiomyces parasiticus</name>
    <dbReference type="NCBI Taxonomy" id="78921"/>
    <lineage>
        <taxon>Eukaryota</taxon>
        <taxon>Fungi</taxon>
        <taxon>Fungi incertae sedis</taxon>
        <taxon>Zoopagomycota</taxon>
        <taxon>Kickxellomycotina</taxon>
        <taxon>Dimargaritomycetes</taxon>
        <taxon>Dimargaritales</taxon>
        <taxon>Dimargaritaceae</taxon>
        <taxon>Tieghemiomyces</taxon>
    </lineage>
</organism>
<dbReference type="Gene3D" id="3.40.1090.10">
    <property type="entry name" value="Cytosolic phospholipase A2 catalytic domain"/>
    <property type="match status" value="1"/>
</dbReference>
<dbReference type="PROSITE" id="PS51210">
    <property type="entry name" value="PLA2C"/>
    <property type="match status" value="1"/>
</dbReference>
<evidence type="ECO:0000313" key="9">
    <source>
        <dbReference type="EMBL" id="KAJ1914911.1"/>
    </source>
</evidence>
<evidence type="ECO:0000259" key="8">
    <source>
        <dbReference type="PROSITE" id="PS51210"/>
    </source>
</evidence>
<feature type="compositionally biased region" description="Pro residues" evidence="7">
    <location>
        <begin position="1002"/>
        <end position="1013"/>
    </location>
</feature>
<dbReference type="EMBL" id="JANBPT010000659">
    <property type="protein sequence ID" value="KAJ1914911.1"/>
    <property type="molecule type" value="Genomic_DNA"/>
</dbReference>
<dbReference type="SMART" id="SM00022">
    <property type="entry name" value="PLAc"/>
    <property type="match status" value="1"/>
</dbReference>
<dbReference type="InterPro" id="IPR002642">
    <property type="entry name" value="LysoPLipase_cat_dom"/>
</dbReference>
<feature type="region of interest" description="Disordered" evidence="7">
    <location>
        <begin position="532"/>
        <end position="645"/>
    </location>
</feature>
<feature type="compositionally biased region" description="Polar residues" evidence="7">
    <location>
        <begin position="789"/>
        <end position="811"/>
    </location>
</feature>
<comment type="similarity">
    <text evidence="1 6">Belongs to the lysophospholipase family.</text>
</comment>
<keyword evidence="2 5" id="KW-0378">Hydrolase</keyword>
<dbReference type="Proteomes" id="UP001150569">
    <property type="component" value="Unassembled WGS sequence"/>
</dbReference>
<name>A0A9W7ZS46_9FUNG</name>
<feature type="region of interest" description="Disordered" evidence="7">
    <location>
        <begin position="892"/>
        <end position="943"/>
    </location>
</feature>
<proteinExistence type="inferred from homology"/>
<dbReference type="Pfam" id="PF01735">
    <property type="entry name" value="PLA2_B"/>
    <property type="match status" value="2"/>
</dbReference>
<evidence type="ECO:0000256" key="5">
    <source>
        <dbReference type="PROSITE-ProRule" id="PRU00555"/>
    </source>
</evidence>
<evidence type="ECO:0000256" key="7">
    <source>
        <dbReference type="SAM" id="MobiDB-lite"/>
    </source>
</evidence>
<dbReference type="GO" id="GO:0004622">
    <property type="term" value="F:phosphatidylcholine lysophospholipase activity"/>
    <property type="evidence" value="ECO:0007669"/>
    <property type="project" value="UniProtKB-EC"/>
</dbReference>
<dbReference type="OrthoDB" id="6121437at2759"/>
<protein>
    <recommendedName>
        <fullName evidence="6">Lysophospholipase</fullName>
        <ecNumber evidence="6">3.1.1.5</ecNumber>
    </recommendedName>
</protein>
<feature type="compositionally biased region" description="Low complexity" evidence="7">
    <location>
        <begin position="607"/>
        <end position="635"/>
    </location>
</feature>
<keyword evidence="4 5" id="KW-0443">Lipid metabolism</keyword>
<reference evidence="9" key="1">
    <citation type="submission" date="2022-07" db="EMBL/GenBank/DDBJ databases">
        <title>Phylogenomic reconstructions and comparative analyses of Kickxellomycotina fungi.</title>
        <authorList>
            <person name="Reynolds N.K."/>
            <person name="Stajich J.E."/>
            <person name="Barry K."/>
            <person name="Grigoriev I.V."/>
            <person name="Crous P."/>
            <person name="Smith M.E."/>
        </authorList>
    </citation>
    <scope>NUCLEOTIDE SEQUENCE</scope>
    <source>
        <strain evidence="9">RSA 861</strain>
    </source>
</reference>
<dbReference type="PANTHER" id="PTHR10728">
    <property type="entry name" value="CYTOSOLIC PHOSPHOLIPASE A2"/>
    <property type="match status" value="1"/>
</dbReference>
<evidence type="ECO:0000313" key="10">
    <source>
        <dbReference type="Proteomes" id="UP001150569"/>
    </source>
</evidence>
<comment type="catalytic activity">
    <reaction evidence="6">
        <text>a 1-acyl-sn-glycero-3-phosphocholine + H2O = sn-glycerol 3-phosphocholine + a fatty acid + H(+)</text>
        <dbReference type="Rhea" id="RHEA:15177"/>
        <dbReference type="ChEBI" id="CHEBI:15377"/>
        <dbReference type="ChEBI" id="CHEBI:15378"/>
        <dbReference type="ChEBI" id="CHEBI:16870"/>
        <dbReference type="ChEBI" id="CHEBI:28868"/>
        <dbReference type="ChEBI" id="CHEBI:58168"/>
        <dbReference type="EC" id="3.1.1.5"/>
    </reaction>
</comment>
<evidence type="ECO:0000256" key="1">
    <source>
        <dbReference type="ARBA" id="ARBA00008780"/>
    </source>
</evidence>
<accession>A0A9W7ZS46</accession>
<evidence type="ECO:0000256" key="2">
    <source>
        <dbReference type="ARBA" id="ARBA00022801"/>
    </source>
</evidence>
<feature type="domain" description="PLA2c" evidence="8">
    <location>
        <begin position="301"/>
        <end position="874"/>
    </location>
</feature>
<dbReference type="GO" id="GO:0005829">
    <property type="term" value="C:cytosol"/>
    <property type="evidence" value="ECO:0007669"/>
    <property type="project" value="TreeGrafter"/>
</dbReference>
<feature type="region of interest" description="Disordered" evidence="7">
    <location>
        <begin position="983"/>
        <end position="1020"/>
    </location>
</feature>
<sequence>MVLPSPARSRLRYHLTGSAARPPTPTLTFLRRTCHLHVPRTLPIKAASIHYYCPPHPLTANMPLSDHGRLITTTIVVGCGVYLGWRLLHSVSGHRLQRSPQRRVSHDAGLDLKAVALDLATVDRDLLARVKDRVAEIRETLTDLQGIIKFRAKYGDDAHVQHNVAKVLQRLRNQIFDLNWFADRQLPELETFAQAIQRHIHDVDQPAAADNALVDRVETQLGQLHALIESSNTWMTSLELRLKAVTDTLPTTDEIKAVVKERSDQVRQTLDDTLTGLINSTLSGTFVEAIRQTYADPTQHPEVAWDAQVRLGNSLPDAEVAFRAARLERGRVAFARFIGVPASEVTLEDMPVIALGGSGGGYRAMVSTLGYVSACDEAGLLDCVTYMAGVSGSCWTLMQYFIAAHGSTAALNEHIAGQIATSLTSVSALADMLTSPAAASIFAGLVSKYDSGLPLSLVDVYGTLLMARLLTRALTEGAASHNNVKDDGKSVGAPSPYAAIKLSGQKRLLADGAHPMPIYTAVRHEILRTDGTTTQADDPEKGQSSWTGVLPSVPTLSSLTNLIPLRRKASDGPETGAAEAKAEELAVDSNGRGVDKAAVTDKDTQDTSATPPDASAVATSSSDRSSTSSSSTTTAENSDGEDESANAGTALVSALGLSRTHKYQWFEFTPYEVGTAEQGVWVPAWAFGRRFRDGTSLERRPEPSVGLYLGMFGSAFCATIAHMIDEVKGILAAPVNAYLQSIVRDYELTITTTHPIAPSCFHNPFYRPSSPTRSIATTPRPSSPAPNEGTRTTGDLTATNNQRSPSASPHSGSRHGSDGPTDSEPTTLYDSQQLCLMDAGMNNNLPFYPLLRPERGVDAVLLFDASSDIDETPWFERAEEYAKHFGIARWPRGAAPWPRPSSATDPTEAGSDQEKGKAVTAEKKAKEGGDDGIEGEGVDGSRLSRVAMDPIAQDGSATLTDRPNPFADGHRCAVFTGSSTTEAGMPAFAEPGDQASVTPNRPAGPHPRSPTPAPGDAVAEPATVSDPVTLVYYPLLANPEYEVADFDPATVDFCSTYNFSYTPEQVKNLADLSRCNFNQELETLRSTLRDVWKRKKARVAAAKREHV</sequence>
<feature type="compositionally biased region" description="Basic and acidic residues" evidence="7">
    <location>
        <begin position="593"/>
        <end position="605"/>
    </location>
</feature>
<keyword evidence="3 5" id="KW-0442">Lipid degradation</keyword>
<keyword evidence="10" id="KW-1185">Reference proteome</keyword>
<dbReference type="SUPFAM" id="SSF52151">
    <property type="entry name" value="FabD/lysophospholipase-like"/>
    <property type="match status" value="1"/>
</dbReference>
<dbReference type="EC" id="3.1.1.5" evidence="6"/>
<evidence type="ECO:0000256" key="6">
    <source>
        <dbReference type="RuleBase" id="RU362103"/>
    </source>
</evidence>
<comment type="caution">
    <text evidence="9">The sequence shown here is derived from an EMBL/GenBank/DDBJ whole genome shotgun (WGS) entry which is preliminary data.</text>
</comment>
<evidence type="ECO:0000256" key="3">
    <source>
        <dbReference type="ARBA" id="ARBA00022963"/>
    </source>
</evidence>